<dbReference type="STRING" id="120956.SAMN05421791_11221"/>
<evidence type="ECO:0000256" key="1">
    <source>
        <dbReference type="ARBA" id="ARBA00022933"/>
    </source>
</evidence>
<organism evidence="3 4">
    <name type="scientific">Facklamia miroungae</name>
    <dbReference type="NCBI Taxonomy" id="120956"/>
    <lineage>
        <taxon>Bacteria</taxon>
        <taxon>Bacillati</taxon>
        <taxon>Bacillota</taxon>
        <taxon>Bacilli</taxon>
        <taxon>Lactobacillales</taxon>
        <taxon>Aerococcaceae</taxon>
        <taxon>Facklamia</taxon>
    </lineage>
</organism>
<name>A0A1G7UVX6_9LACT</name>
<reference evidence="3 4" key="1">
    <citation type="submission" date="2016-10" db="EMBL/GenBank/DDBJ databases">
        <authorList>
            <person name="de Groot N.N."/>
        </authorList>
    </citation>
    <scope>NUCLEOTIDE SEQUENCE [LARGE SCALE GENOMIC DNA]</scope>
    <source>
        <strain evidence="3 4">ATCC BAA-466</strain>
    </source>
</reference>
<dbReference type="GO" id="GO:0050485">
    <property type="term" value="F:oxidoreductase activity, acting on X-H and Y-H to form an X-Y bond, with a disulfide as acceptor"/>
    <property type="evidence" value="ECO:0007669"/>
    <property type="project" value="InterPro"/>
</dbReference>
<protein>
    <submittedName>
        <fullName evidence="3">Glycine reductase</fullName>
    </submittedName>
</protein>
<dbReference type="EMBL" id="FNCK01000012">
    <property type="protein sequence ID" value="SDG51431.1"/>
    <property type="molecule type" value="Genomic_DNA"/>
</dbReference>
<dbReference type="NCBIfam" id="TIGR01918">
    <property type="entry name" value="various_sel_PB"/>
    <property type="match status" value="1"/>
</dbReference>
<sequence>MEKRILYYLNQFFGQIGGEDNADFAPVLKEGTVGPAVGFEKELGDAGKVVATFICGDNYINENNEAALAEFKKAMDEVKPDLVVVGPSFNAGRYGVASSLIAQFVVDKYDIPVVSGMYEENPGLEITRLKAYTIPTGNSAIDMRSALPKMAAVAKKILAGEQIIPEEDGIFKQGKRITGFSDKIGAVRAVEMLMKRLNNEEYETEMPMPTFDLVEPAPPIKDLTKATIALVTTGGIVPVGNPDRIQSASAQKWGKYNIEGHDNLTGDFITIHGGFDPIYCNESPDRVLPLESLRIMEKEGKIGKVHDTFYTTTGTGTAVGNAIIFGKEIGKELKEAGVDGVILTST</sequence>
<gene>
    <name evidence="3" type="ORF">SAMN05421791_11221</name>
</gene>
<accession>A0A1G7UVX6</accession>
<evidence type="ECO:0000256" key="2">
    <source>
        <dbReference type="ARBA" id="ARBA00023002"/>
    </source>
</evidence>
<proteinExistence type="predicted"/>
<keyword evidence="2" id="KW-0560">Oxidoreductase</keyword>
<keyword evidence="4" id="KW-1185">Reference proteome</keyword>
<dbReference type="InterPro" id="IPR010187">
    <property type="entry name" value="Various_sel_PB"/>
</dbReference>
<dbReference type="Pfam" id="PF07355">
    <property type="entry name" value="GRDB"/>
    <property type="match status" value="1"/>
</dbReference>
<keyword evidence="1" id="KW-0712">Selenocysteine</keyword>
<dbReference type="AlphaFoldDB" id="A0A1G7UVX6"/>
<evidence type="ECO:0000313" key="3">
    <source>
        <dbReference type="EMBL" id="SDG51431.1"/>
    </source>
</evidence>
<evidence type="ECO:0000313" key="4">
    <source>
        <dbReference type="Proteomes" id="UP000199708"/>
    </source>
</evidence>
<dbReference type="Proteomes" id="UP000199708">
    <property type="component" value="Unassembled WGS sequence"/>
</dbReference>